<dbReference type="Proteomes" id="UP000324222">
    <property type="component" value="Unassembled WGS sequence"/>
</dbReference>
<gene>
    <name evidence="1" type="ORF">E2C01_043949</name>
</gene>
<name>A0A5B7FXI1_PORTR</name>
<sequence length="62" mass="6929">MLTPPFVFQVLLVKDSLPLDIEPFCQALTEGFDGLPGLKIKTLGILLTKRYCFPTTSTENTR</sequence>
<evidence type="ECO:0000313" key="1">
    <source>
        <dbReference type="EMBL" id="MPC50127.1"/>
    </source>
</evidence>
<organism evidence="1 2">
    <name type="scientific">Portunus trituberculatus</name>
    <name type="common">Swimming crab</name>
    <name type="synonym">Neptunus trituberculatus</name>
    <dbReference type="NCBI Taxonomy" id="210409"/>
    <lineage>
        <taxon>Eukaryota</taxon>
        <taxon>Metazoa</taxon>
        <taxon>Ecdysozoa</taxon>
        <taxon>Arthropoda</taxon>
        <taxon>Crustacea</taxon>
        <taxon>Multicrustacea</taxon>
        <taxon>Malacostraca</taxon>
        <taxon>Eumalacostraca</taxon>
        <taxon>Eucarida</taxon>
        <taxon>Decapoda</taxon>
        <taxon>Pleocyemata</taxon>
        <taxon>Brachyura</taxon>
        <taxon>Eubrachyura</taxon>
        <taxon>Portunoidea</taxon>
        <taxon>Portunidae</taxon>
        <taxon>Portuninae</taxon>
        <taxon>Portunus</taxon>
    </lineage>
</organism>
<keyword evidence="2" id="KW-1185">Reference proteome</keyword>
<proteinExistence type="predicted"/>
<comment type="caution">
    <text evidence="1">The sequence shown here is derived from an EMBL/GenBank/DDBJ whole genome shotgun (WGS) entry which is preliminary data.</text>
</comment>
<protein>
    <submittedName>
        <fullName evidence="1">Uncharacterized protein</fullName>
    </submittedName>
</protein>
<dbReference type="AlphaFoldDB" id="A0A5B7FXI1"/>
<dbReference type="EMBL" id="VSRR010009293">
    <property type="protein sequence ID" value="MPC50127.1"/>
    <property type="molecule type" value="Genomic_DNA"/>
</dbReference>
<evidence type="ECO:0000313" key="2">
    <source>
        <dbReference type="Proteomes" id="UP000324222"/>
    </source>
</evidence>
<reference evidence="1 2" key="1">
    <citation type="submission" date="2019-05" db="EMBL/GenBank/DDBJ databases">
        <title>Another draft genome of Portunus trituberculatus and its Hox gene families provides insights of decapod evolution.</title>
        <authorList>
            <person name="Jeong J.-H."/>
            <person name="Song I."/>
            <person name="Kim S."/>
            <person name="Choi T."/>
            <person name="Kim D."/>
            <person name="Ryu S."/>
            <person name="Kim W."/>
        </authorList>
    </citation>
    <scope>NUCLEOTIDE SEQUENCE [LARGE SCALE GENOMIC DNA]</scope>
    <source>
        <tissue evidence="1">Muscle</tissue>
    </source>
</reference>
<accession>A0A5B7FXI1</accession>